<keyword evidence="3" id="KW-0808">Transferase</keyword>
<dbReference type="GO" id="GO:0008757">
    <property type="term" value="F:S-adenosylmethionine-dependent methyltransferase activity"/>
    <property type="evidence" value="ECO:0007669"/>
    <property type="project" value="InterPro"/>
</dbReference>
<evidence type="ECO:0000256" key="1">
    <source>
        <dbReference type="SAM" id="Coils"/>
    </source>
</evidence>
<organism evidence="3 4">
    <name type="scientific">Schinkia azotoformans MEV2011</name>
    <dbReference type="NCBI Taxonomy" id="1348973"/>
    <lineage>
        <taxon>Bacteria</taxon>
        <taxon>Bacillati</taxon>
        <taxon>Bacillota</taxon>
        <taxon>Bacilli</taxon>
        <taxon>Bacillales</taxon>
        <taxon>Bacillaceae</taxon>
        <taxon>Calidifontibacillus/Schinkia group</taxon>
        <taxon>Schinkia</taxon>
    </lineage>
</organism>
<dbReference type="OrthoDB" id="5522265at2"/>
<feature type="coiled-coil region" evidence="1">
    <location>
        <begin position="552"/>
        <end position="652"/>
    </location>
</feature>
<dbReference type="Proteomes" id="UP000027936">
    <property type="component" value="Unassembled WGS sequence"/>
</dbReference>
<keyword evidence="3" id="KW-0489">Methyltransferase</keyword>
<proteinExistence type="predicted"/>
<name>A0A072NME1_SCHAZ</name>
<dbReference type="PANTHER" id="PTHR43861">
    <property type="entry name" value="TRANS-ACONITATE 2-METHYLTRANSFERASE-RELATED"/>
    <property type="match status" value="1"/>
</dbReference>
<protein>
    <submittedName>
        <fullName evidence="3">Methylase involved in ubiquinone/menaquinone biosynthesis</fullName>
    </submittedName>
</protein>
<dbReference type="EMBL" id="JJRY01000005">
    <property type="protein sequence ID" value="KEF38844.1"/>
    <property type="molecule type" value="Genomic_DNA"/>
</dbReference>
<sequence length="663" mass="77082">MTNDHLLKYYNSEGLWDKAPSEFQIDVANVTLNKIPEDVKTILDVGSGNGVITNQLVGKYDRVCAIDISEEALKYVQAEKVIGSIDQLPFKDNEFDLILISDVLEHLPLPVFKKGIEELKRVAKKYILVVTPFQEKLEFGKMTCYQCSCDFHVNLHIQSITKETIIENFTPAFMIKEMGFSGDEWLHIPRYAEALKSLYHYSNNWVEAVCPQCGAKQETLNKKTEPEFFHVIADTIHEVIETFRLEEITQNEALFLLEKSSQQLTTFNNHHSIEIKSDYTINKFELVDNQKWNLDFVNPFYERNHTIYFGYKPYMVNNQNMNFSNISFNNESTYRFVGPKQDANNQALFVIPKFTNDDFELTVEYVDNDEGKLLLNVYDRNKSYLPVGELLYTGDGNIKTTTFKVPASKIKCPPEGFLFEITNSEIIQDELSIRYITVNTDHQKRTTLKFDKEGHKYSIDIHLLEENLLCANCYLYGYIENVDYIEQEGYQFITQLNINGTLVELKSVVMNNILIVEIPSEIMNMFVKTDCLGESTLSNSNTIGLLKNNLTNQDQEQALEAFQNRINELMLMNEQYKEIHAKYEVALVDIQNKDALINRYKEIKEQNEKEIIDFQNKVAELTWDINSNEEKIYNLNKELSVATETINRLKNRKLVDYLFNKER</sequence>
<dbReference type="PATRIC" id="fig|1348973.3.peg.1620"/>
<dbReference type="Gene3D" id="3.40.50.150">
    <property type="entry name" value="Vaccinia Virus protein VP39"/>
    <property type="match status" value="1"/>
</dbReference>
<dbReference type="AlphaFoldDB" id="A0A072NME1"/>
<accession>A0A072NME1</accession>
<keyword evidence="1" id="KW-0175">Coiled coil</keyword>
<dbReference type="Pfam" id="PF08241">
    <property type="entry name" value="Methyltransf_11"/>
    <property type="match status" value="1"/>
</dbReference>
<comment type="caution">
    <text evidence="3">The sequence shown here is derived from an EMBL/GenBank/DDBJ whole genome shotgun (WGS) entry which is preliminary data.</text>
</comment>
<gene>
    <name evidence="3" type="ORF">M670_01659</name>
</gene>
<dbReference type="InterPro" id="IPR029063">
    <property type="entry name" value="SAM-dependent_MTases_sf"/>
</dbReference>
<reference evidence="3 4" key="1">
    <citation type="submission" date="2014-04" db="EMBL/GenBank/DDBJ databases">
        <title>Draft genome sequence of Bacillus azotoformans MEV2011, a (co-) denitrifying strain unable to grow in the presence of oxygen.</title>
        <authorList>
            <person name="Nielsen M."/>
            <person name="Schreiber L."/>
            <person name="Finster K."/>
            <person name="Schramm A."/>
        </authorList>
    </citation>
    <scope>NUCLEOTIDE SEQUENCE [LARGE SCALE GENOMIC DNA]</scope>
    <source>
        <strain evidence="3 4">MEV2011</strain>
    </source>
</reference>
<evidence type="ECO:0000313" key="4">
    <source>
        <dbReference type="Proteomes" id="UP000027936"/>
    </source>
</evidence>
<dbReference type="RefSeq" id="WP_051678123.1">
    <property type="nucleotide sequence ID" value="NZ_JJRY01000005.1"/>
</dbReference>
<feature type="domain" description="Methyltransferase type 11" evidence="2">
    <location>
        <begin position="43"/>
        <end position="125"/>
    </location>
</feature>
<dbReference type="CDD" id="cd02440">
    <property type="entry name" value="AdoMet_MTases"/>
    <property type="match status" value="1"/>
</dbReference>
<evidence type="ECO:0000259" key="2">
    <source>
        <dbReference type="Pfam" id="PF08241"/>
    </source>
</evidence>
<dbReference type="InterPro" id="IPR013216">
    <property type="entry name" value="Methyltransf_11"/>
</dbReference>
<dbReference type="SUPFAM" id="SSF53335">
    <property type="entry name" value="S-adenosyl-L-methionine-dependent methyltransferases"/>
    <property type="match status" value="1"/>
</dbReference>
<evidence type="ECO:0000313" key="3">
    <source>
        <dbReference type="EMBL" id="KEF38844.1"/>
    </source>
</evidence>
<keyword evidence="3" id="KW-0830">Ubiquinone</keyword>
<dbReference type="GO" id="GO:0032259">
    <property type="term" value="P:methylation"/>
    <property type="evidence" value="ECO:0007669"/>
    <property type="project" value="UniProtKB-KW"/>
</dbReference>